<feature type="region of interest" description="Disordered" evidence="1">
    <location>
        <begin position="35"/>
        <end position="54"/>
    </location>
</feature>
<keyword evidence="2" id="KW-1133">Transmembrane helix</keyword>
<keyword evidence="4" id="KW-1185">Reference proteome</keyword>
<evidence type="ECO:0000313" key="4">
    <source>
        <dbReference type="Proteomes" id="UP000595437"/>
    </source>
</evidence>
<sequence>MSSKALNVCNQSAGLWFCVCDSRGRLLKCFHTHQSGSGYEDGYGGASGEPLREDRSDFGLDGGLGDDGELLFGMDGAGGSGRRGKGLDEQTEIILAATFLVLIILAFIR</sequence>
<dbReference type="EMBL" id="CP045892">
    <property type="protein sequence ID" value="QQP53052.1"/>
    <property type="molecule type" value="Genomic_DNA"/>
</dbReference>
<evidence type="ECO:0000313" key="3">
    <source>
        <dbReference type="EMBL" id="QQP53052.1"/>
    </source>
</evidence>
<dbReference type="Proteomes" id="UP000595437">
    <property type="component" value="Chromosome 3"/>
</dbReference>
<gene>
    <name evidence="3" type="ORF">FKW44_005387</name>
</gene>
<dbReference type="AlphaFoldDB" id="A0A7T8KBV5"/>
<evidence type="ECO:0000256" key="1">
    <source>
        <dbReference type="SAM" id="MobiDB-lite"/>
    </source>
</evidence>
<accession>A0A7T8KBV5</accession>
<evidence type="ECO:0000256" key="2">
    <source>
        <dbReference type="SAM" id="Phobius"/>
    </source>
</evidence>
<proteinExistence type="predicted"/>
<name>A0A7T8KBV5_CALRO</name>
<feature type="transmembrane region" description="Helical" evidence="2">
    <location>
        <begin position="91"/>
        <end position="108"/>
    </location>
</feature>
<keyword evidence="2" id="KW-0812">Transmembrane</keyword>
<keyword evidence="2" id="KW-0472">Membrane</keyword>
<dbReference type="OrthoDB" id="10552532at2759"/>
<protein>
    <submittedName>
        <fullName evidence="3">Uncharacterized protein</fullName>
    </submittedName>
</protein>
<organism evidence="3 4">
    <name type="scientific">Caligus rogercresseyi</name>
    <name type="common">Sea louse</name>
    <dbReference type="NCBI Taxonomy" id="217165"/>
    <lineage>
        <taxon>Eukaryota</taxon>
        <taxon>Metazoa</taxon>
        <taxon>Ecdysozoa</taxon>
        <taxon>Arthropoda</taxon>
        <taxon>Crustacea</taxon>
        <taxon>Multicrustacea</taxon>
        <taxon>Hexanauplia</taxon>
        <taxon>Copepoda</taxon>
        <taxon>Siphonostomatoida</taxon>
        <taxon>Caligidae</taxon>
        <taxon>Caligus</taxon>
    </lineage>
</organism>
<reference evidence="4" key="1">
    <citation type="submission" date="2021-01" db="EMBL/GenBank/DDBJ databases">
        <title>Caligus Genome Assembly.</title>
        <authorList>
            <person name="Gallardo-Escarate C."/>
        </authorList>
    </citation>
    <scope>NUCLEOTIDE SEQUENCE [LARGE SCALE GENOMIC DNA]</scope>
</reference>